<evidence type="ECO:0000313" key="5">
    <source>
        <dbReference type="EMBL" id="SFA75983.1"/>
    </source>
</evidence>
<dbReference type="FunFam" id="3.40.1390.30:FF:000001">
    <property type="entry name" value="GTP cyclohydrolase 1 type 2"/>
    <property type="match status" value="1"/>
</dbReference>
<dbReference type="PANTHER" id="PTHR13799:SF14">
    <property type="entry name" value="GTP CYCLOHYDROLASE 1 TYPE 2 HOMOLOG"/>
    <property type="match status" value="1"/>
</dbReference>
<dbReference type="GO" id="GO:0046872">
    <property type="term" value="F:metal ion binding"/>
    <property type="evidence" value="ECO:0007669"/>
    <property type="project" value="UniProtKB-KW"/>
</dbReference>
<protein>
    <recommendedName>
        <fullName evidence="2">GTP cyclohydrolase 1 type 2 homolog</fullName>
    </recommendedName>
</protein>
<evidence type="ECO:0000256" key="2">
    <source>
        <dbReference type="ARBA" id="ARBA00022112"/>
    </source>
</evidence>
<dbReference type="Proteomes" id="UP000198619">
    <property type="component" value="Unassembled WGS sequence"/>
</dbReference>
<reference evidence="5 6" key="1">
    <citation type="submission" date="2016-10" db="EMBL/GenBank/DDBJ databases">
        <authorList>
            <person name="de Groot N.N."/>
        </authorList>
    </citation>
    <scope>NUCLEOTIDE SEQUENCE [LARGE SCALE GENOMIC DNA]</scope>
    <source>
        <strain evidence="5 6">DSM 12271</strain>
    </source>
</reference>
<dbReference type="AlphaFoldDB" id="A0A1I0VIX2"/>
<evidence type="ECO:0000256" key="3">
    <source>
        <dbReference type="ARBA" id="ARBA00022723"/>
    </source>
</evidence>
<dbReference type="OrthoDB" id="9792792at2"/>
<proteinExistence type="inferred from homology"/>
<accession>A0A1I0VIX2</accession>
<organism evidence="5 6">
    <name type="scientific">Clostridium frigidicarnis</name>
    <dbReference type="NCBI Taxonomy" id="84698"/>
    <lineage>
        <taxon>Bacteria</taxon>
        <taxon>Bacillati</taxon>
        <taxon>Bacillota</taxon>
        <taxon>Clostridia</taxon>
        <taxon>Eubacteriales</taxon>
        <taxon>Clostridiaceae</taxon>
        <taxon>Clostridium</taxon>
    </lineage>
</organism>
<dbReference type="NCBIfam" id="TIGR00486">
    <property type="entry name" value="YbgI_SA1388"/>
    <property type="match status" value="1"/>
</dbReference>
<gene>
    <name evidence="5" type="ORF">SAMN04488528_100287</name>
</gene>
<feature type="binding site" evidence="4">
    <location>
        <position position="67"/>
    </location>
    <ligand>
        <name>a divalent metal cation</name>
        <dbReference type="ChEBI" id="CHEBI:60240"/>
        <label>1</label>
    </ligand>
</feature>
<dbReference type="EMBL" id="FOKI01000002">
    <property type="protein sequence ID" value="SFA75983.1"/>
    <property type="molecule type" value="Genomic_DNA"/>
</dbReference>
<dbReference type="STRING" id="84698.SAMN04488528_100287"/>
<sequence>MSLKIKEFIRYMNLLAPEDLKESYDNVGFQIGDRECEVKKVLIALDATLEVIKEAKEKEVNLLITHHPLLFKKPSSITNDTLQGKKILELIKNDINLYSAHTNLDSVNGGMNDIIMMLLGLKDSEIMDKNINDNSSGIGRIANLDKEKTLKEMCRLVKMNLGVRFIKVVGDMNRSIKTVAVINGSGESFFEKAKSMGADLVITGDTSYHFASDYNEMGMAIMDIGHFSSEWPLFKEISKKIQAYFKENDESIEVFISEKSKDPYSIY</sequence>
<feature type="binding site" evidence="4">
    <location>
        <position position="230"/>
    </location>
    <ligand>
        <name>a divalent metal cation</name>
        <dbReference type="ChEBI" id="CHEBI:60240"/>
        <label>1</label>
    </ligand>
</feature>
<dbReference type="SUPFAM" id="SSF102705">
    <property type="entry name" value="NIF3 (NGG1p interacting factor 3)-like"/>
    <property type="match status" value="1"/>
</dbReference>
<evidence type="ECO:0000256" key="1">
    <source>
        <dbReference type="ARBA" id="ARBA00006964"/>
    </source>
</evidence>
<keyword evidence="3 4" id="KW-0479">Metal-binding</keyword>
<dbReference type="InterPro" id="IPR036069">
    <property type="entry name" value="DUF34/NIF3_sf"/>
</dbReference>
<dbReference type="PANTHER" id="PTHR13799">
    <property type="entry name" value="NGG1 INTERACTING FACTOR 3"/>
    <property type="match status" value="1"/>
</dbReference>
<evidence type="ECO:0000313" key="6">
    <source>
        <dbReference type="Proteomes" id="UP000198619"/>
    </source>
</evidence>
<feature type="binding site" evidence="4">
    <location>
        <position position="66"/>
    </location>
    <ligand>
        <name>a divalent metal cation</name>
        <dbReference type="ChEBI" id="CHEBI:60240"/>
        <label>1</label>
    </ligand>
</feature>
<dbReference type="GO" id="GO:0005737">
    <property type="term" value="C:cytoplasm"/>
    <property type="evidence" value="ECO:0007669"/>
    <property type="project" value="TreeGrafter"/>
</dbReference>
<name>A0A1I0VIX2_9CLOT</name>
<evidence type="ECO:0000256" key="4">
    <source>
        <dbReference type="PIRSR" id="PIRSR602678-1"/>
    </source>
</evidence>
<dbReference type="Pfam" id="PF01784">
    <property type="entry name" value="DUF34_NIF3"/>
    <property type="match status" value="1"/>
</dbReference>
<dbReference type="Gene3D" id="3.40.1390.30">
    <property type="entry name" value="NIF3 (NGG1p interacting factor 3)-like"/>
    <property type="match status" value="2"/>
</dbReference>
<comment type="similarity">
    <text evidence="1">Belongs to the GTP cyclohydrolase I type 2/NIF3 family.</text>
</comment>
<keyword evidence="6" id="KW-1185">Reference proteome</keyword>
<feature type="binding site" evidence="4">
    <location>
        <position position="226"/>
    </location>
    <ligand>
        <name>a divalent metal cation</name>
        <dbReference type="ChEBI" id="CHEBI:60240"/>
        <label>1</label>
    </ligand>
</feature>
<feature type="binding site" evidence="4">
    <location>
        <position position="105"/>
    </location>
    <ligand>
        <name>a divalent metal cation</name>
        <dbReference type="ChEBI" id="CHEBI:60240"/>
        <label>1</label>
    </ligand>
</feature>
<dbReference type="InterPro" id="IPR002678">
    <property type="entry name" value="DUF34/NIF3"/>
</dbReference>